<organism evidence="2 3">
    <name type="scientific">Dentipellis fragilis</name>
    <dbReference type="NCBI Taxonomy" id="205917"/>
    <lineage>
        <taxon>Eukaryota</taxon>
        <taxon>Fungi</taxon>
        <taxon>Dikarya</taxon>
        <taxon>Basidiomycota</taxon>
        <taxon>Agaricomycotina</taxon>
        <taxon>Agaricomycetes</taxon>
        <taxon>Russulales</taxon>
        <taxon>Hericiaceae</taxon>
        <taxon>Dentipellis</taxon>
    </lineage>
</organism>
<name>A0A4Y9XMD7_9AGAM</name>
<feature type="non-terminal residue" evidence="2">
    <location>
        <position position="383"/>
    </location>
</feature>
<evidence type="ECO:0000256" key="1">
    <source>
        <dbReference type="SAM" id="MobiDB-lite"/>
    </source>
</evidence>
<sequence>MSETRPDQVREVALPVRFSLKTAALDAELLPCFSSSVGLDLDGPALLIIRLIYDDVSPQPHPVFEPQLLDRHFLQFTTCLLPFSVCASTSPELRIIRPPTCKAGHRILRNWPTSSELDRPDCVDLSSQSTNVTLAHSSDIVGFDHSSLLPADQQDNQAETSSVAPLPVSIDSLSLPPAFPPDLTFPTPLSAVEDQLTWWYRTIAEDLNVDVELIAKVRQSPGVFYTGSLNLPPGAAPDAPRSMEEQTFAKKTRKNADIVDPGSGDHIQNADRIHGDVQSERVQDIGHDMEEEPSADRILDAAATVTLSSNPNTSSSVAEDCNQEGQSAIIPMNWRRRVMSRDAFLVEISGTFSHQRQGRFWCTAPGCGAKSYPREESVAAHYM</sequence>
<evidence type="ECO:0000313" key="3">
    <source>
        <dbReference type="Proteomes" id="UP000298327"/>
    </source>
</evidence>
<protein>
    <submittedName>
        <fullName evidence="2">Uncharacterized protein</fullName>
    </submittedName>
</protein>
<accession>A0A4Y9XMD7</accession>
<proteinExistence type="predicted"/>
<feature type="region of interest" description="Disordered" evidence="1">
    <location>
        <begin position="251"/>
        <end position="270"/>
    </location>
</feature>
<dbReference type="EMBL" id="SEOQ01001869">
    <property type="protein sequence ID" value="TFY50351.1"/>
    <property type="molecule type" value="Genomic_DNA"/>
</dbReference>
<comment type="caution">
    <text evidence="2">The sequence shown here is derived from an EMBL/GenBank/DDBJ whole genome shotgun (WGS) entry which is preliminary data.</text>
</comment>
<keyword evidence="3" id="KW-1185">Reference proteome</keyword>
<gene>
    <name evidence="2" type="ORF">EVG20_g11569</name>
</gene>
<dbReference type="Proteomes" id="UP000298327">
    <property type="component" value="Unassembled WGS sequence"/>
</dbReference>
<evidence type="ECO:0000313" key="2">
    <source>
        <dbReference type="EMBL" id="TFY50351.1"/>
    </source>
</evidence>
<dbReference type="AlphaFoldDB" id="A0A4Y9XMD7"/>
<reference evidence="2 3" key="1">
    <citation type="submission" date="2019-02" db="EMBL/GenBank/DDBJ databases">
        <title>Genome sequencing of the rare red list fungi Dentipellis fragilis.</title>
        <authorList>
            <person name="Buettner E."/>
            <person name="Kellner H."/>
        </authorList>
    </citation>
    <scope>NUCLEOTIDE SEQUENCE [LARGE SCALE GENOMIC DNA]</scope>
    <source>
        <strain evidence="2 3">DSM 105465</strain>
    </source>
</reference>